<comment type="caution">
    <text evidence="2">The sequence shown here is derived from an EMBL/GenBank/DDBJ whole genome shotgun (WGS) entry which is preliminary data.</text>
</comment>
<dbReference type="AlphaFoldDB" id="A0A814WBR3"/>
<gene>
    <name evidence="2" type="ORF">GPM918_LOCUS23675</name>
    <name evidence="3" type="ORF">SRO942_LOCUS23672</name>
</gene>
<sequence length="779" mass="90704">MPTVHMKLLLLCLFKFIICLIYVIHGTYRNEPVLFELLMEECTSVNPVQFLRHLDDTLKHANYQIIDFQHLQQLRLAICAHTLTPDHPEIQLKHAIVHLPLMKTRENSMIYLKYMNYVAYYKTHINLRQKYVMYCYEHHGHVSKEKFVNDTYIASFHAVNDGERHLTIMVDDDMRLCYPQTPVLLEMLIYEWYGKQQPQIIPFPKINYYQSTDKGGGLIEYADDPYLGENYINFQKALLSNELLQQVQVQNGICQIIAIICNLDVRDIFINDISYDRFRYDITTNRLAISQYGGAVVGRSNINRFSQVSQNRFDSTLYRFALRVEHFHQHVEPRQISHYFEPNQWHAYERLIHAVLNLGEGGEICRHFSIVRKQNLIEKIAETFHRVTGYHDAEERAIAAKFMRKFHLHYSKRRNLFTCDDIPPNLLKTQHAKSPIDPLKMKESRVSHAAFGNVPTTRLLMSATNRPTFSPSDLPHLSSNSPDRQRLLNLYDLNIPEERTSCRPTTAIALDNHQRQLPTFELSAVSSLRDTRARMRLPTLTIRCENDIPPCAPKTAYFTPTVDSPEMSHGVNCPTMSQPHLVLQDVVQCRRHVLCDDCEDTSDNDSQFPIVFRSTRSSYENDVLPLVREQCVHWSDALPIQHRIDNGEIIGRYWWHAYAGVTSLLVGVLYAEISPDFISDMNGFHLNYIAIRIGYENHDIINRLMARAEQHAWNLGLDFVSATYLTQARHQFFNQRGYYDYVTDAMSQGEVRLRNPRGKQSRDPRAYYGSDDQIDDLGL</sequence>
<dbReference type="Proteomes" id="UP000681722">
    <property type="component" value="Unassembled WGS sequence"/>
</dbReference>
<proteinExistence type="predicted"/>
<accession>A0A814WBR3</accession>
<organism evidence="2 4">
    <name type="scientific">Didymodactylos carnosus</name>
    <dbReference type="NCBI Taxonomy" id="1234261"/>
    <lineage>
        <taxon>Eukaryota</taxon>
        <taxon>Metazoa</taxon>
        <taxon>Spiralia</taxon>
        <taxon>Gnathifera</taxon>
        <taxon>Rotifera</taxon>
        <taxon>Eurotatoria</taxon>
        <taxon>Bdelloidea</taxon>
        <taxon>Philodinida</taxon>
        <taxon>Philodinidae</taxon>
        <taxon>Didymodactylos</taxon>
    </lineage>
</organism>
<protein>
    <submittedName>
        <fullName evidence="2">Uncharacterized protein</fullName>
    </submittedName>
</protein>
<evidence type="ECO:0000256" key="1">
    <source>
        <dbReference type="SAM" id="MobiDB-lite"/>
    </source>
</evidence>
<evidence type="ECO:0000313" key="4">
    <source>
        <dbReference type="Proteomes" id="UP000663829"/>
    </source>
</evidence>
<name>A0A814WBR3_9BILA</name>
<dbReference type="SUPFAM" id="SSF55729">
    <property type="entry name" value="Acyl-CoA N-acyltransferases (Nat)"/>
    <property type="match status" value="1"/>
</dbReference>
<evidence type="ECO:0000313" key="3">
    <source>
        <dbReference type="EMBL" id="CAF3964607.1"/>
    </source>
</evidence>
<dbReference type="Proteomes" id="UP000663829">
    <property type="component" value="Unassembled WGS sequence"/>
</dbReference>
<reference evidence="2" key="1">
    <citation type="submission" date="2021-02" db="EMBL/GenBank/DDBJ databases">
        <authorList>
            <person name="Nowell W R."/>
        </authorList>
    </citation>
    <scope>NUCLEOTIDE SEQUENCE</scope>
</reference>
<keyword evidence="4" id="KW-1185">Reference proteome</keyword>
<dbReference type="InterPro" id="IPR016181">
    <property type="entry name" value="Acyl_CoA_acyltransferase"/>
</dbReference>
<evidence type="ECO:0000313" key="2">
    <source>
        <dbReference type="EMBL" id="CAF1200112.1"/>
    </source>
</evidence>
<feature type="region of interest" description="Disordered" evidence="1">
    <location>
        <begin position="752"/>
        <end position="779"/>
    </location>
</feature>
<dbReference type="EMBL" id="CAJOBC010008550">
    <property type="protein sequence ID" value="CAF3964607.1"/>
    <property type="molecule type" value="Genomic_DNA"/>
</dbReference>
<dbReference type="EMBL" id="CAJNOQ010008550">
    <property type="protein sequence ID" value="CAF1200112.1"/>
    <property type="molecule type" value="Genomic_DNA"/>
</dbReference>